<dbReference type="KEGG" id="brh:RBRH_01645"/>
<dbReference type="InterPro" id="IPR025708">
    <property type="entry name" value="HSP15"/>
</dbReference>
<protein>
    <submittedName>
        <fullName evidence="7">Heat shock protein 15</fullName>
    </submittedName>
</protein>
<accession>E5AM90</accession>
<feature type="region of interest" description="Disordered" evidence="5">
    <location>
        <begin position="127"/>
        <end position="151"/>
    </location>
</feature>
<evidence type="ECO:0000256" key="3">
    <source>
        <dbReference type="ARBA" id="ARBA00023125"/>
    </source>
</evidence>
<evidence type="ECO:0000256" key="5">
    <source>
        <dbReference type="SAM" id="MobiDB-lite"/>
    </source>
</evidence>
<sequence length="151" mass="17399">MLHRNRARRRHRREGPMKLKISTDPHARLRIDKWLWAARFFKTRSLAADALGKGRVRIGGESVKAAKEVRVGDMVQIDIERIVWEVQVRGVCEVRGPAAIAQTLYEETPTGNARRLAELERRRTFREPAATLHGRPTKRDRRIMDKLSGAD</sequence>
<dbReference type="GO" id="GO:0034605">
    <property type="term" value="P:cellular response to heat"/>
    <property type="evidence" value="ECO:0007669"/>
    <property type="project" value="InterPro"/>
</dbReference>
<gene>
    <name evidence="7" type="ordered locus">RBRH_01645</name>
</gene>
<feature type="domain" description="RNA-binding S4" evidence="6">
    <location>
        <begin position="29"/>
        <end position="87"/>
    </location>
</feature>
<organism evidence="7 8">
    <name type="scientific">Mycetohabitans rhizoxinica (strain DSM 19002 / CIP 109453 / HKI 454)</name>
    <name type="common">Paraburkholderia rhizoxinica</name>
    <dbReference type="NCBI Taxonomy" id="882378"/>
    <lineage>
        <taxon>Bacteria</taxon>
        <taxon>Pseudomonadati</taxon>
        <taxon>Pseudomonadota</taxon>
        <taxon>Betaproteobacteria</taxon>
        <taxon>Burkholderiales</taxon>
        <taxon>Burkholderiaceae</taxon>
        <taxon>Mycetohabitans</taxon>
    </lineage>
</organism>
<dbReference type="Proteomes" id="UP000007437">
    <property type="component" value="Chromosome"/>
</dbReference>
<dbReference type="SMART" id="SM00363">
    <property type="entry name" value="S4"/>
    <property type="match status" value="1"/>
</dbReference>
<dbReference type="SUPFAM" id="SSF55174">
    <property type="entry name" value="Alpha-L RNA-binding motif"/>
    <property type="match status" value="1"/>
</dbReference>
<evidence type="ECO:0000313" key="8">
    <source>
        <dbReference type="Proteomes" id="UP000007437"/>
    </source>
</evidence>
<dbReference type="STRING" id="882378.RBRH_01645"/>
<reference evidence="7 8" key="1">
    <citation type="journal article" date="2011" name="J. Bacteriol.">
        <title>Complete genome sequence of Burkholderia rhizoxinica, an endosymbiont of Rhizopus microsporus.</title>
        <authorList>
            <person name="Lackner G."/>
            <person name="Moebius N."/>
            <person name="Partida-Martinez L."/>
            <person name="Hertweck C."/>
        </authorList>
    </citation>
    <scope>NUCLEOTIDE SEQUENCE [LARGE SCALE GENOMIC DNA]</scope>
    <source>
        <strain evidence="8">DSM 19002 / CIP 109453 / HKI 454</strain>
    </source>
</reference>
<comment type="similarity">
    <text evidence="1">Belongs to the HSP15 family.</text>
</comment>
<dbReference type="PIRSF" id="PIRSF016821">
    <property type="entry name" value="HSP15"/>
    <property type="match status" value="1"/>
</dbReference>
<evidence type="ECO:0000259" key="6">
    <source>
        <dbReference type="SMART" id="SM00363"/>
    </source>
</evidence>
<keyword evidence="3" id="KW-0238">DNA-binding</keyword>
<dbReference type="InterPro" id="IPR002942">
    <property type="entry name" value="S4_RNA-bd"/>
</dbReference>
<dbReference type="PROSITE" id="PS50889">
    <property type="entry name" value="S4"/>
    <property type="match status" value="1"/>
</dbReference>
<dbReference type="Pfam" id="PF01479">
    <property type="entry name" value="S4"/>
    <property type="match status" value="1"/>
</dbReference>
<dbReference type="GO" id="GO:0003677">
    <property type="term" value="F:DNA binding"/>
    <property type="evidence" value="ECO:0007669"/>
    <property type="project" value="UniProtKB-KW"/>
</dbReference>
<evidence type="ECO:0000313" key="7">
    <source>
        <dbReference type="EMBL" id="CBW73967.1"/>
    </source>
</evidence>
<proteinExistence type="inferred from homology"/>
<dbReference type="eggNOG" id="COG1188">
    <property type="taxonomic scope" value="Bacteria"/>
</dbReference>
<dbReference type="InterPro" id="IPR036986">
    <property type="entry name" value="S4_RNA-bd_sf"/>
</dbReference>
<dbReference type="HOGENOM" id="CLU_101003_2_1_4"/>
<dbReference type="GO" id="GO:0043023">
    <property type="term" value="F:ribosomal large subunit binding"/>
    <property type="evidence" value="ECO:0007669"/>
    <property type="project" value="InterPro"/>
</dbReference>
<keyword evidence="2 4" id="KW-0694">RNA-binding</keyword>
<dbReference type="EMBL" id="FR687359">
    <property type="protein sequence ID" value="CBW73967.1"/>
    <property type="molecule type" value="Genomic_DNA"/>
</dbReference>
<evidence type="ECO:0000256" key="2">
    <source>
        <dbReference type="ARBA" id="ARBA00022884"/>
    </source>
</evidence>
<dbReference type="GO" id="GO:0003727">
    <property type="term" value="F:single-stranded RNA binding"/>
    <property type="evidence" value="ECO:0007669"/>
    <property type="project" value="InterPro"/>
</dbReference>
<evidence type="ECO:0000256" key="1">
    <source>
        <dbReference type="ARBA" id="ARBA00008396"/>
    </source>
</evidence>
<evidence type="ECO:0000256" key="4">
    <source>
        <dbReference type="PROSITE-ProRule" id="PRU00182"/>
    </source>
</evidence>
<dbReference type="CDD" id="cd00165">
    <property type="entry name" value="S4"/>
    <property type="match status" value="1"/>
</dbReference>
<keyword evidence="7" id="KW-0346">Stress response</keyword>
<dbReference type="AlphaFoldDB" id="E5AM90"/>
<name>E5AM90_MYCRK</name>
<dbReference type="Gene3D" id="3.10.290.10">
    <property type="entry name" value="RNA-binding S4 domain"/>
    <property type="match status" value="1"/>
</dbReference>